<gene>
    <name evidence="6" type="primary">ssuD_2</name>
    <name evidence="6" type="ORF">ZMTM_05810</name>
</gene>
<evidence type="ECO:0000256" key="4">
    <source>
        <dbReference type="ARBA" id="ARBA00023033"/>
    </source>
</evidence>
<dbReference type="EMBL" id="AP024110">
    <property type="protein sequence ID" value="BCM24322.1"/>
    <property type="molecule type" value="Genomic_DNA"/>
</dbReference>
<dbReference type="Pfam" id="PF00296">
    <property type="entry name" value="Bac_luciferase"/>
    <property type="match status" value="1"/>
</dbReference>
<evidence type="ECO:0000256" key="3">
    <source>
        <dbReference type="ARBA" id="ARBA00023002"/>
    </source>
</evidence>
<reference evidence="6" key="1">
    <citation type="journal article" date="2021" name="Arch. Microbiol.">
        <title>Methyloradius palustris gen. nov., sp. nov., a methanol-oxidizing bacterium isolated from snow.</title>
        <authorList>
            <person name="Miyadera T."/>
            <person name="Kojima H."/>
            <person name="Fukui M."/>
        </authorList>
    </citation>
    <scope>NUCLEOTIDE SEQUENCE</scope>
    <source>
        <strain evidence="6">Zm11</strain>
    </source>
</reference>
<dbReference type="Proteomes" id="UP000826722">
    <property type="component" value="Chromosome"/>
</dbReference>
<organism evidence="6 7">
    <name type="scientific">Methyloradius palustris</name>
    <dbReference type="NCBI Taxonomy" id="2778876"/>
    <lineage>
        <taxon>Bacteria</taxon>
        <taxon>Pseudomonadati</taxon>
        <taxon>Pseudomonadota</taxon>
        <taxon>Betaproteobacteria</taxon>
        <taxon>Nitrosomonadales</taxon>
        <taxon>Methylophilaceae</taxon>
        <taxon>Methyloradius</taxon>
    </lineage>
</organism>
<keyword evidence="4 6" id="KW-0503">Monooxygenase</keyword>
<dbReference type="Gene3D" id="3.20.20.30">
    <property type="entry name" value="Luciferase-like domain"/>
    <property type="match status" value="1"/>
</dbReference>
<dbReference type="InterPro" id="IPR011251">
    <property type="entry name" value="Luciferase-like_dom"/>
</dbReference>
<evidence type="ECO:0000313" key="7">
    <source>
        <dbReference type="Proteomes" id="UP000826722"/>
    </source>
</evidence>
<dbReference type="AlphaFoldDB" id="A0A8D5G703"/>
<dbReference type="KEGG" id="mpau:ZMTM_05810"/>
<keyword evidence="1" id="KW-0285">Flavoprotein</keyword>
<evidence type="ECO:0000256" key="2">
    <source>
        <dbReference type="ARBA" id="ARBA00022643"/>
    </source>
</evidence>
<dbReference type="PANTHER" id="PTHR42847:SF4">
    <property type="entry name" value="ALKANESULFONATE MONOOXYGENASE-RELATED"/>
    <property type="match status" value="1"/>
</dbReference>
<protein>
    <submittedName>
        <fullName evidence="6">Alkanesulfonate monooxygenase</fullName>
    </submittedName>
</protein>
<dbReference type="InterPro" id="IPR036661">
    <property type="entry name" value="Luciferase-like_sf"/>
</dbReference>
<evidence type="ECO:0000256" key="1">
    <source>
        <dbReference type="ARBA" id="ARBA00022630"/>
    </source>
</evidence>
<feature type="domain" description="Luciferase-like" evidence="5">
    <location>
        <begin position="42"/>
        <end position="318"/>
    </location>
</feature>
<keyword evidence="2" id="KW-0288">FMN</keyword>
<keyword evidence="7" id="KW-1185">Reference proteome</keyword>
<sequence length="354" mass="39020">MTIEFFWQLPTAGDGRYADAKSHKRGERDKGGAAYFGQGVTDPRGTQYNYFDHLHQIAKAAELAHFDGIQVHNDPEGDESWIVAGYLTRSTKNLTVLTEFDASRGSAVYAAKNAVSYQRFSNSRFAWQISTGGDEKQRHRDGDFVDEADINPRIEEFLTVARNVITQTSYSFKGRFFEVLEGGFKGPLSNQKVPTVYLAGNTADSYALSARQADVHVLDAGHLDLVRADASRLHTLAAAEGRQLRIGLRIDLLARETQEEAEFDARRYLEQSGGQRAFGNSALWNGLTTKQNGAKATLVGSFEQVAEQLIAYLDAGVSSFILSAIPSLEEAYRIGENVLPALHAHIQATQQRAA</sequence>
<accession>A0A8D5G703</accession>
<evidence type="ECO:0000259" key="5">
    <source>
        <dbReference type="Pfam" id="PF00296"/>
    </source>
</evidence>
<dbReference type="PANTHER" id="PTHR42847">
    <property type="entry name" value="ALKANESULFONATE MONOOXYGENASE"/>
    <property type="match status" value="1"/>
</dbReference>
<dbReference type="GO" id="GO:0046306">
    <property type="term" value="P:alkanesulfonate catabolic process"/>
    <property type="evidence" value="ECO:0007669"/>
    <property type="project" value="TreeGrafter"/>
</dbReference>
<proteinExistence type="predicted"/>
<evidence type="ECO:0000313" key="6">
    <source>
        <dbReference type="EMBL" id="BCM24322.1"/>
    </source>
</evidence>
<dbReference type="InterPro" id="IPR050172">
    <property type="entry name" value="SsuD_RutA_monooxygenase"/>
</dbReference>
<dbReference type="SUPFAM" id="SSF51679">
    <property type="entry name" value="Bacterial luciferase-like"/>
    <property type="match status" value="1"/>
</dbReference>
<name>A0A8D5G703_9PROT</name>
<dbReference type="GO" id="GO:0008726">
    <property type="term" value="F:alkanesulfonate monooxygenase activity"/>
    <property type="evidence" value="ECO:0007669"/>
    <property type="project" value="TreeGrafter"/>
</dbReference>
<keyword evidence="3" id="KW-0560">Oxidoreductase</keyword>
<dbReference type="RefSeq" id="WP_221764869.1">
    <property type="nucleotide sequence ID" value="NZ_AP024110.1"/>
</dbReference>